<dbReference type="Pfam" id="PF11774">
    <property type="entry name" value="Lsr2"/>
    <property type="match status" value="1"/>
</dbReference>
<name>A0ABT7N3G3_9MICO</name>
<dbReference type="Proteomes" id="UP001235064">
    <property type="component" value="Unassembled WGS sequence"/>
</dbReference>
<evidence type="ECO:0000259" key="4">
    <source>
        <dbReference type="Pfam" id="PF23359"/>
    </source>
</evidence>
<protein>
    <submittedName>
        <fullName evidence="5">Lsr2 family protein</fullName>
    </submittedName>
</protein>
<dbReference type="InterPro" id="IPR036625">
    <property type="entry name" value="E3-bd_dom_sf"/>
</dbReference>
<evidence type="ECO:0000313" key="5">
    <source>
        <dbReference type="EMBL" id="MDL9981221.1"/>
    </source>
</evidence>
<dbReference type="RefSeq" id="WP_286290243.1">
    <property type="nucleotide sequence ID" value="NZ_JASXSZ010000006.1"/>
</dbReference>
<accession>A0ABT7N3G3</accession>
<dbReference type="InterPro" id="IPR055370">
    <property type="entry name" value="Lsr2_DNA-bd"/>
</dbReference>
<organism evidence="5 6">
    <name type="scientific">Microbacterium candidum</name>
    <dbReference type="NCBI Taxonomy" id="3041922"/>
    <lineage>
        <taxon>Bacteria</taxon>
        <taxon>Bacillati</taxon>
        <taxon>Actinomycetota</taxon>
        <taxon>Actinomycetes</taxon>
        <taxon>Micrococcales</taxon>
        <taxon>Microbacteriaceae</taxon>
        <taxon>Microbacterium</taxon>
    </lineage>
</organism>
<gene>
    <name evidence="5" type="ORF">QSV35_17955</name>
</gene>
<dbReference type="EMBL" id="JASXSZ010000006">
    <property type="protein sequence ID" value="MDL9981221.1"/>
    <property type="molecule type" value="Genomic_DNA"/>
</dbReference>
<proteinExistence type="predicted"/>
<comment type="caution">
    <text evidence="5">The sequence shown here is derived from an EMBL/GenBank/DDBJ whole genome shotgun (WGS) entry which is preliminary data.</text>
</comment>
<reference evidence="5 6" key="1">
    <citation type="submission" date="2023-06" db="EMBL/GenBank/DDBJ databases">
        <title>Microbacterium sp. nov., isolated from a waste landfill.</title>
        <authorList>
            <person name="Wen W."/>
        </authorList>
    </citation>
    <scope>NUCLEOTIDE SEQUENCE [LARGE SCALE GENOMIC DNA]</scope>
    <source>
        <strain evidence="5 6">ASV49</strain>
    </source>
</reference>
<evidence type="ECO:0000256" key="1">
    <source>
        <dbReference type="ARBA" id="ARBA00023125"/>
    </source>
</evidence>
<sequence>MAKKIIHQLVDDIDGSLLEIGQGETVLFSLDGIAYEIDLSSANAAALRDAFSAYVAAGRRISGRAAPASSARRPRSRRAAGNENQAIREWADANGFSVATRGRIPENVVEAYHAAH</sequence>
<evidence type="ECO:0000313" key="6">
    <source>
        <dbReference type="Proteomes" id="UP001235064"/>
    </source>
</evidence>
<dbReference type="Gene3D" id="4.10.320.10">
    <property type="entry name" value="E3-binding domain"/>
    <property type="match status" value="1"/>
</dbReference>
<keyword evidence="6" id="KW-1185">Reference proteome</keyword>
<dbReference type="Gene3D" id="3.30.60.230">
    <property type="entry name" value="Lsr2, dimerization domain"/>
    <property type="match status" value="1"/>
</dbReference>
<keyword evidence="1" id="KW-0238">DNA-binding</keyword>
<evidence type="ECO:0000259" key="3">
    <source>
        <dbReference type="Pfam" id="PF11774"/>
    </source>
</evidence>
<feature type="domain" description="Lsr2 dimerization" evidence="3">
    <location>
        <begin position="1"/>
        <end position="61"/>
    </location>
</feature>
<evidence type="ECO:0000256" key="2">
    <source>
        <dbReference type="SAM" id="MobiDB-lite"/>
    </source>
</evidence>
<dbReference type="InterPro" id="IPR042261">
    <property type="entry name" value="Lsr2-like_dimerization"/>
</dbReference>
<dbReference type="Pfam" id="PF23359">
    <property type="entry name" value="Lsr2_DNA-bd"/>
    <property type="match status" value="1"/>
</dbReference>
<dbReference type="InterPro" id="IPR024412">
    <property type="entry name" value="Lsr2_dim_dom"/>
</dbReference>
<feature type="region of interest" description="Disordered" evidence="2">
    <location>
        <begin position="63"/>
        <end position="85"/>
    </location>
</feature>
<feature type="domain" description="Lsr2 DNA-binding" evidence="4">
    <location>
        <begin position="80"/>
        <end position="115"/>
    </location>
</feature>